<dbReference type="AlphaFoldDB" id="A0AAV2QHK8"/>
<comment type="similarity">
    <text evidence="2">Belongs to the insect defense protein family.</text>
</comment>
<evidence type="ECO:0000256" key="9">
    <source>
        <dbReference type="SAM" id="SignalP"/>
    </source>
</evidence>
<evidence type="ECO:0000256" key="7">
    <source>
        <dbReference type="ARBA" id="ARBA00022859"/>
    </source>
</evidence>
<dbReference type="PANTHER" id="PTHR45828">
    <property type="entry name" value="CYTOCHROME B561/FERRIC REDUCTASE TRANSMEMBRANE"/>
    <property type="match status" value="1"/>
</dbReference>
<keyword evidence="5" id="KW-0399">Innate immunity</keyword>
<feature type="domain" description="Reelin" evidence="10">
    <location>
        <begin position="28"/>
        <end position="185"/>
    </location>
</feature>
<evidence type="ECO:0000256" key="8">
    <source>
        <dbReference type="ARBA" id="ARBA00023022"/>
    </source>
</evidence>
<dbReference type="Proteomes" id="UP001497623">
    <property type="component" value="Unassembled WGS sequence"/>
</dbReference>
<feature type="signal peptide" evidence="9">
    <location>
        <begin position="1"/>
        <end position="33"/>
    </location>
</feature>
<evidence type="ECO:0000256" key="2">
    <source>
        <dbReference type="ARBA" id="ARBA00008501"/>
    </source>
</evidence>
<evidence type="ECO:0000256" key="6">
    <source>
        <dbReference type="ARBA" id="ARBA00022729"/>
    </source>
</evidence>
<dbReference type="PANTHER" id="PTHR45828:SF9">
    <property type="entry name" value="CELL WALL INTEGRITY AND STRESS RESPONSE COMPONENT 4-LIKE-RELATED"/>
    <property type="match status" value="1"/>
</dbReference>
<sequence>MKNAARANRLSCESFGLAVVLAVLALVLNQLDAYPDGAPVSSCKYWSPWHEPYTEPVSSIPPYSIKTYMDVVRPNALVPVCLFGQEPFKGFMLQAITTDGDVVGTFELRDQDKGRVQLMNCSTMGTMDTVCHTEKNHKKVQSFRWRAPTDYEGQIVFRAVIVRNYSIFWRNLESLPFQIKLDVDN</sequence>
<dbReference type="Pfam" id="PF02014">
    <property type="entry name" value="Reeler"/>
    <property type="match status" value="1"/>
</dbReference>
<evidence type="ECO:0000256" key="3">
    <source>
        <dbReference type="ARBA" id="ARBA00022525"/>
    </source>
</evidence>
<dbReference type="InterPro" id="IPR002861">
    <property type="entry name" value="Reeler_dom"/>
</dbReference>
<accession>A0AAV2QHK8</accession>
<keyword evidence="12" id="KW-1185">Reference proteome</keyword>
<keyword evidence="7" id="KW-0391">Immunity</keyword>
<evidence type="ECO:0000256" key="5">
    <source>
        <dbReference type="ARBA" id="ARBA00022588"/>
    </source>
</evidence>
<keyword evidence="4" id="KW-0929">Antimicrobial</keyword>
<protein>
    <recommendedName>
        <fullName evidence="10">Reelin domain-containing protein</fullName>
    </recommendedName>
</protein>
<name>A0AAV2QHK8_MEGNR</name>
<dbReference type="InterPro" id="IPR042307">
    <property type="entry name" value="Reeler_sf"/>
</dbReference>
<evidence type="ECO:0000313" key="12">
    <source>
        <dbReference type="Proteomes" id="UP001497623"/>
    </source>
</evidence>
<dbReference type="PROSITE" id="PS51019">
    <property type="entry name" value="REELIN"/>
    <property type="match status" value="1"/>
</dbReference>
<reference evidence="11 12" key="1">
    <citation type="submission" date="2024-05" db="EMBL/GenBank/DDBJ databases">
        <authorList>
            <person name="Wallberg A."/>
        </authorList>
    </citation>
    <scope>NUCLEOTIDE SEQUENCE [LARGE SCALE GENOMIC DNA]</scope>
</reference>
<gene>
    <name evidence="11" type="ORF">MNOR_LOCUS13104</name>
</gene>
<proteinExistence type="inferred from homology"/>
<dbReference type="GO" id="GO:0005576">
    <property type="term" value="C:extracellular region"/>
    <property type="evidence" value="ECO:0007669"/>
    <property type="project" value="UniProtKB-SubCell"/>
</dbReference>
<organism evidence="11 12">
    <name type="scientific">Meganyctiphanes norvegica</name>
    <name type="common">Northern krill</name>
    <name type="synonym">Thysanopoda norvegica</name>
    <dbReference type="NCBI Taxonomy" id="48144"/>
    <lineage>
        <taxon>Eukaryota</taxon>
        <taxon>Metazoa</taxon>
        <taxon>Ecdysozoa</taxon>
        <taxon>Arthropoda</taxon>
        <taxon>Crustacea</taxon>
        <taxon>Multicrustacea</taxon>
        <taxon>Malacostraca</taxon>
        <taxon>Eumalacostraca</taxon>
        <taxon>Eucarida</taxon>
        <taxon>Euphausiacea</taxon>
        <taxon>Euphausiidae</taxon>
        <taxon>Meganyctiphanes</taxon>
    </lineage>
</organism>
<dbReference type="CDD" id="cd08544">
    <property type="entry name" value="Reeler"/>
    <property type="match status" value="1"/>
</dbReference>
<evidence type="ECO:0000256" key="4">
    <source>
        <dbReference type="ARBA" id="ARBA00022529"/>
    </source>
</evidence>
<dbReference type="GO" id="GO:0045087">
    <property type="term" value="P:innate immune response"/>
    <property type="evidence" value="ECO:0007669"/>
    <property type="project" value="UniProtKB-KW"/>
</dbReference>
<evidence type="ECO:0000259" key="10">
    <source>
        <dbReference type="PROSITE" id="PS51019"/>
    </source>
</evidence>
<dbReference type="GO" id="GO:0016020">
    <property type="term" value="C:membrane"/>
    <property type="evidence" value="ECO:0007669"/>
    <property type="project" value="TreeGrafter"/>
</dbReference>
<comment type="caution">
    <text evidence="11">The sequence shown here is derived from an EMBL/GenBank/DDBJ whole genome shotgun (WGS) entry which is preliminary data.</text>
</comment>
<keyword evidence="3" id="KW-0964">Secreted</keyword>
<feature type="chain" id="PRO_5043640517" description="Reelin domain-containing protein" evidence="9">
    <location>
        <begin position="34"/>
        <end position="185"/>
    </location>
</feature>
<dbReference type="Gene3D" id="2.60.40.4060">
    <property type="entry name" value="Reeler domain"/>
    <property type="match status" value="1"/>
</dbReference>
<dbReference type="GO" id="GO:0042742">
    <property type="term" value="P:defense response to bacterium"/>
    <property type="evidence" value="ECO:0007669"/>
    <property type="project" value="UniProtKB-KW"/>
</dbReference>
<evidence type="ECO:0000313" key="11">
    <source>
        <dbReference type="EMBL" id="CAL4086875.1"/>
    </source>
</evidence>
<keyword evidence="6 9" id="KW-0732">Signal</keyword>
<comment type="subcellular location">
    <subcellularLocation>
        <location evidence="1">Secreted</location>
    </subcellularLocation>
</comment>
<evidence type="ECO:0000256" key="1">
    <source>
        <dbReference type="ARBA" id="ARBA00004613"/>
    </source>
</evidence>
<keyword evidence="8" id="KW-0044">Antibiotic</keyword>
<dbReference type="EMBL" id="CAXKWB010007385">
    <property type="protein sequence ID" value="CAL4086875.1"/>
    <property type="molecule type" value="Genomic_DNA"/>
</dbReference>
<dbReference type="InterPro" id="IPR051237">
    <property type="entry name" value="Ferric-chelate_Red/DefProt"/>
</dbReference>